<dbReference type="EMBL" id="JAGZJA010000005">
    <property type="protein sequence ID" value="MBS5146989.1"/>
    <property type="molecule type" value="Genomic_DNA"/>
</dbReference>
<dbReference type="InterPro" id="IPR025233">
    <property type="entry name" value="DUF4176"/>
</dbReference>
<proteinExistence type="predicted"/>
<dbReference type="AlphaFoldDB" id="A0A943BNN7"/>
<reference evidence="1" key="1">
    <citation type="submission" date="2021-02" db="EMBL/GenBank/DDBJ databases">
        <title>Infant gut strain persistence is associated with maternal origin, phylogeny, and functional potential including surface adhesion and iron acquisition.</title>
        <authorList>
            <person name="Lou Y.C."/>
        </authorList>
    </citation>
    <scope>NUCLEOTIDE SEQUENCE</scope>
    <source>
        <strain evidence="1">L3_128_245G1_dasL3_128_245G1_concoct_49</strain>
    </source>
</reference>
<sequence length="105" mass="11882">MNEMTRSWLPIGSVVTLQDGVRPVMVVGVMAQDSNTGKWWDYMGYPYPEGMGNAETDYFFDASMIREIQQLGLVDADALLFQAFLRRNESEYFAKRGDRGGGDRS</sequence>
<evidence type="ECO:0000313" key="2">
    <source>
        <dbReference type="Proteomes" id="UP000738879"/>
    </source>
</evidence>
<comment type="caution">
    <text evidence="1">The sequence shown here is derived from an EMBL/GenBank/DDBJ whole genome shotgun (WGS) entry which is preliminary data.</text>
</comment>
<evidence type="ECO:0000313" key="1">
    <source>
        <dbReference type="EMBL" id="MBS5146989.1"/>
    </source>
</evidence>
<name>A0A943BNN7_9ACTN</name>
<organism evidence="1 2">
    <name type="scientific">Collinsella intestinalis</name>
    <dbReference type="NCBI Taxonomy" id="147207"/>
    <lineage>
        <taxon>Bacteria</taxon>
        <taxon>Bacillati</taxon>
        <taxon>Actinomycetota</taxon>
        <taxon>Coriobacteriia</taxon>
        <taxon>Coriobacteriales</taxon>
        <taxon>Coriobacteriaceae</taxon>
        <taxon>Collinsella</taxon>
    </lineage>
</organism>
<accession>A0A943BNN7</accession>
<protein>
    <submittedName>
        <fullName evidence="1">DUF4176 domain-containing protein</fullName>
    </submittedName>
</protein>
<gene>
    <name evidence="1" type="ORF">KHY67_04730</name>
</gene>
<dbReference type="Proteomes" id="UP000738879">
    <property type="component" value="Unassembled WGS sequence"/>
</dbReference>
<dbReference type="Pfam" id="PF13780">
    <property type="entry name" value="DUF4176"/>
    <property type="match status" value="1"/>
</dbReference>